<evidence type="ECO:0000313" key="11">
    <source>
        <dbReference type="EMBL" id="NVH57559.1"/>
    </source>
</evidence>
<dbReference type="GO" id="GO:0009423">
    <property type="term" value="P:chorismate biosynthetic process"/>
    <property type="evidence" value="ECO:0007669"/>
    <property type="project" value="UniProtKB-UniRule"/>
</dbReference>
<evidence type="ECO:0000256" key="3">
    <source>
        <dbReference type="ARBA" id="ARBA00022490"/>
    </source>
</evidence>
<keyword evidence="3 8" id="KW-0963">Cytoplasm</keyword>
<accession>A0A850HHL3</accession>
<feature type="active site" description="Proton acceptor" evidence="8">
    <location>
        <position position="336"/>
    </location>
</feature>
<evidence type="ECO:0000313" key="13">
    <source>
        <dbReference type="Proteomes" id="UP000701680"/>
    </source>
</evidence>
<proteinExistence type="inferred from homology"/>
<dbReference type="EMBL" id="JAAITX010000001">
    <property type="protein sequence ID" value="NVH57559.1"/>
    <property type="molecule type" value="Genomic_DNA"/>
</dbReference>
<dbReference type="Gene3D" id="3.65.10.10">
    <property type="entry name" value="Enolpyruvate transferase domain"/>
    <property type="match status" value="2"/>
</dbReference>
<evidence type="ECO:0000256" key="1">
    <source>
        <dbReference type="ARBA" id="ARBA00004811"/>
    </source>
</evidence>
<evidence type="ECO:0000256" key="6">
    <source>
        <dbReference type="ARBA" id="ARBA00023141"/>
    </source>
</evidence>
<protein>
    <recommendedName>
        <fullName evidence="8">3-phosphoshikimate 1-carboxyvinyltransferase</fullName>
        <ecNumber evidence="8">2.5.1.19</ecNumber>
    </recommendedName>
    <alternativeName>
        <fullName evidence="8">5-enolpyruvylshikimate-3-phosphate synthase</fullName>
        <shortName evidence="8">EPSP synthase</shortName>
        <shortName evidence="8">EPSPS</shortName>
    </alternativeName>
</protein>
<comment type="similarity">
    <text evidence="2 8">Belongs to the EPSP synthase family.</text>
</comment>
<evidence type="ECO:0000259" key="9">
    <source>
        <dbReference type="Pfam" id="PF00275"/>
    </source>
</evidence>
<dbReference type="HAMAP" id="MF_00210">
    <property type="entry name" value="EPSP_synth"/>
    <property type="match status" value="1"/>
</dbReference>
<dbReference type="UniPathway" id="UPA00053">
    <property type="reaction ID" value="UER00089"/>
</dbReference>
<feature type="binding site" evidence="8">
    <location>
        <position position="185"/>
    </location>
    <ligand>
        <name>3-phosphoshikimate</name>
        <dbReference type="ChEBI" id="CHEBI:145989"/>
    </ligand>
</feature>
<evidence type="ECO:0000256" key="2">
    <source>
        <dbReference type="ARBA" id="ARBA00009948"/>
    </source>
</evidence>
<feature type="binding site" evidence="8">
    <location>
        <position position="185"/>
    </location>
    <ligand>
        <name>phosphoenolpyruvate</name>
        <dbReference type="ChEBI" id="CHEBI:58702"/>
    </ligand>
</feature>
<keyword evidence="12" id="KW-1185">Reference proteome</keyword>
<evidence type="ECO:0000256" key="4">
    <source>
        <dbReference type="ARBA" id="ARBA00022605"/>
    </source>
</evidence>
<dbReference type="AlphaFoldDB" id="A0A850HHL3"/>
<dbReference type="PROSITE" id="PS00104">
    <property type="entry name" value="EPSP_SYNTHASE_1"/>
    <property type="match status" value="1"/>
</dbReference>
<feature type="binding site" evidence="8">
    <location>
        <position position="138"/>
    </location>
    <ligand>
        <name>phosphoenolpyruvate</name>
        <dbReference type="ChEBI" id="CHEBI:58702"/>
    </ligand>
</feature>
<gene>
    <name evidence="8 11" type="primary">aroA</name>
    <name evidence="11" type="ORF">G5A66_02605</name>
    <name evidence="10" type="ORF">G5A75_00205</name>
</gene>
<feature type="binding site" evidence="8">
    <location>
        <position position="414"/>
    </location>
    <ligand>
        <name>phosphoenolpyruvate</name>
        <dbReference type="ChEBI" id="CHEBI:58702"/>
    </ligand>
</feature>
<dbReference type="CDD" id="cd01556">
    <property type="entry name" value="EPSP_synthase"/>
    <property type="match status" value="1"/>
</dbReference>
<dbReference type="OrthoDB" id="9809920at2"/>
<dbReference type="FunFam" id="3.65.10.10:FF:000005">
    <property type="entry name" value="3-phosphoshikimate 1-carboxyvinyltransferase"/>
    <property type="match status" value="1"/>
</dbReference>
<evidence type="ECO:0000313" key="12">
    <source>
        <dbReference type="Proteomes" id="UP000528555"/>
    </source>
</evidence>
<dbReference type="GO" id="GO:0009073">
    <property type="term" value="P:aromatic amino acid family biosynthetic process"/>
    <property type="evidence" value="ECO:0007669"/>
    <property type="project" value="UniProtKB-KW"/>
</dbReference>
<feature type="binding site" evidence="8">
    <location>
        <position position="110"/>
    </location>
    <ligand>
        <name>phosphoenolpyruvate</name>
        <dbReference type="ChEBI" id="CHEBI:58702"/>
    </ligand>
</feature>
<dbReference type="PANTHER" id="PTHR21090:SF5">
    <property type="entry name" value="PENTAFUNCTIONAL AROM POLYPEPTIDE"/>
    <property type="match status" value="1"/>
</dbReference>
<feature type="binding site" evidence="8">
    <location>
        <position position="363"/>
    </location>
    <ligand>
        <name>3-phosphoshikimate</name>
        <dbReference type="ChEBI" id="CHEBI:145989"/>
    </ligand>
</feature>
<comment type="catalytic activity">
    <reaction evidence="7">
        <text>3-phosphoshikimate + phosphoenolpyruvate = 5-O-(1-carboxyvinyl)-3-phosphoshikimate + phosphate</text>
        <dbReference type="Rhea" id="RHEA:21256"/>
        <dbReference type="ChEBI" id="CHEBI:43474"/>
        <dbReference type="ChEBI" id="CHEBI:57701"/>
        <dbReference type="ChEBI" id="CHEBI:58702"/>
        <dbReference type="ChEBI" id="CHEBI:145989"/>
        <dbReference type="EC" id="2.5.1.19"/>
    </reaction>
    <physiologicalReaction direction="left-to-right" evidence="7">
        <dbReference type="Rhea" id="RHEA:21257"/>
    </physiologicalReaction>
</comment>
<dbReference type="GO" id="GO:0005737">
    <property type="term" value="C:cytoplasm"/>
    <property type="evidence" value="ECO:0007669"/>
    <property type="project" value="UniProtKB-SubCell"/>
</dbReference>
<comment type="caution">
    <text evidence="8">Lacks conserved residue(s) required for the propagation of feature annotation.</text>
</comment>
<keyword evidence="5 8" id="KW-0808">Transferase</keyword>
<comment type="pathway">
    <text evidence="1 8">Metabolic intermediate biosynthesis; chorismate biosynthesis; chorismate from D-erythrose 4-phosphate and phosphoenolpyruvate: step 6/7.</text>
</comment>
<feature type="binding site" evidence="8">
    <location>
        <position position="336"/>
    </location>
    <ligand>
        <name>3-phosphoshikimate</name>
        <dbReference type="ChEBI" id="CHEBI:145989"/>
    </ligand>
</feature>
<dbReference type="InterPro" id="IPR006264">
    <property type="entry name" value="EPSP_synthase"/>
</dbReference>
<reference evidence="12 13" key="1">
    <citation type="journal article" date="2020" name="Cell Host Microbe">
        <title>Functional and Genomic Variation between Human-Derived Isolates of Lachnospiraceae Reveals Inter- and Intra-Species Diversity.</title>
        <authorList>
            <person name="Sorbara M.T."/>
            <person name="Littmann E.R."/>
            <person name="Fontana E."/>
            <person name="Moody T.U."/>
            <person name="Kohout C.E."/>
            <person name="Gjonbalaj M."/>
            <person name="Eaton V."/>
            <person name="Seok R."/>
            <person name="Leiner I.M."/>
            <person name="Pamer E.G."/>
        </authorList>
    </citation>
    <scope>NUCLEOTIDE SEQUENCE [LARGE SCALE GENOMIC DNA]</scope>
    <source>
        <strain evidence="11 12">MSK.17.11</strain>
        <strain evidence="10 13">MSK.17.38</strain>
    </source>
</reference>
<name>A0A850HHL3_9FIRM</name>
<dbReference type="RefSeq" id="WP_101694704.1">
    <property type="nucleotide sequence ID" value="NZ_JAAITX010000001.1"/>
</dbReference>
<evidence type="ECO:0000313" key="10">
    <source>
        <dbReference type="EMBL" id="NSK13312.1"/>
    </source>
</evidence>
<feature type="binding site" evidence="8">
    <location>
        <position position="23"/>
    </location>
    <ligand>
        <name>phosphoenolpyruvate</name>
        <dbReference type="ChEBI" id="CHEBI:58702"/>
    </ligand>
</feature>
<dbReference type="InterPro" id="IPR001986">
    <property type="entry name" value="Enolpyruvate_Tfrase_dom"/>
</dbReference>
<dbReference type="PROSITE" id="PS00885">
    <property type="entry name" value="EPSP_SYNTHASE_2"/>
    <property type="match status" value="1"/>
</dbReference>
<dbReference type="GO" id="GO:0003866">
    <property type="term" value="F:3-phosphoshikimate 1-carboxyvinyltransferase activity"/>
    <property type="evidence" value="ECO:0007669"/>
    <property type="project" value="UniProtKB-UniRule"/>
</dbReference>
<feature type="domain" description="Enolpyruvate transferase" evidence="9">
    <location>
        <begin position="13"/>
        <end position="458"/>
    </location>
</feature>
<dbReference type="EC" id="2.5.1.19" evidence="8"/>
<feature type="binding site" evidence="8">
    <location>
        <position position="367"/>
    </location>
    <ligand>
        <name>phosphoenolpyruvate</name>
        <dbReference type="ChEBI" id="CHEBI:58702"/>
    </ligand>
</feature>
<evidence type="ECO:0000256" key="7">
    <source>
        <dbReference type="ARBA" id="ARBA00044633"/>
    </source>
</evidence>
<reference evidence="11" key="2">
    <citation type="submission" date="2020-02" db="EMBL/GenBank/DDBJ databases">
        <authorList>
            <person name="Littmann E."/>
            <person name="Sorbara M."/>
        </authorList>
    </citation>
    <scope>NUCLEOTIDE SEQUENCE</scope>
    <source>
        <strain evidence="11">MSK.17.11</strain>
        <strain evidence="10">MSK.17.38</strain>
    </source>
</reference>
<comment type="subunit">
    <text evidence="8">Monomer.</text>
</comment>
<comment type="subcellular location">
    <subcellularLocation>
        <location evidence="8">Cytoplasm</location>
    </subcellularLocation>
</comment>
<dbReference type="EMBL" id="JAAIUO010000001">
    <property type="protein sequence ID" value="NSK13312.1"/>
    <property type="molecule type" value="Genomic_DNA"/>
</dbReference>
<sequence>MNVKSIFPASCGLRGAITIPGDKSISHRSVMLGAISKGTTEITGFLNGADCLSTIACFQSMGIEIEAIPSTASSNPLTSSTASSGRILVHGKGLHGLSAPSKTLNTGNSGTTTRLLSGILSGQRFSSLLSGDASLNTRPMKRIMTPLNAMGAHIESLNGNGCAPLLINPGSLHGINYTSSVASAQVKSAILLAGLYANDPVSVTEPSLSRDHTERMLQSFGASLSSRTFPDGQATATILPCQELYGQEIAIPGDISSAAYFIAAALLVPDSELLIKNVGINPTRAGFLAVCKAMGADLTYLNQNITGGEEHSDILVRSSQLYATTIEGSLIPTLIDELPILAVMAAHAEGTTIIRDAAELKVKETNRIDTITTNLHAMGCDITPTEDGMIIEGGHRITKAPLHPAVISSFLDHRIAMAFSIAALLAKKTAAQTQEQSATQILESQCIDVSYPNFFSTLESCF</sequence>
<keyword evidence="4 8" id="KW-0028">Amino-acid biosynthesis</keyword>
<comment type="caution">
    <text evidence="11">The sequence shown here is derived from an EMBL/GenBank/DDBJ whole genome shotgun (WGS) entry which is preliminary data.</text>
</comment>
<dbReference type="PIRSF" id="PIRSF000505">
    <property type="entry name" value="EPSPS"/>
    <property type="match status" value="1"/>
</dbReference>
<evidence type="ECO:0000256" key="8">
    <source>
        <dbReference type="HAMAP-Rule" id="MF_00210"/>
    </source>
</evidence>
<dbReference type="PANTHER" id="PTHR21090">
    <property type="entry name" value="AROM/DEHYDROQUINATE SYNTHASE"/>
    <property type="match status" value="1"/>
</dbReference>
<dbReference type="Pfam" id="PF00275">
    <property type="entry name" value="EPSP_synthase"/>
    <property type="match status" value="1"/>
</dbReference>
<dbReference type="InterPro" id="IPR013792">
    <property type="entry name" value="RNA3'P_cycl/enolpyr_Trfase_a/b"/>
</dbReference>
<organism evidence="11 12">
    <name type="scientific">Dorea phocaeensis</name>
    <dbReference type="NCBI Taxonomy" id="2040291"/>
    <lineage>
        <taxon>Bacteria</taxon>
        <taxon>Bacillati</taxon>
        <taxon>Bacillota</taxon>
        <taxon>Clostridia</taxon>
        <taxon>Lachnospirales</taxon>
        <taxon>Lachnospiraceae</taxon>
        <taxon>Dorea</taxon>
    </lineage>
</organism>
<dbReference type="Proteomes" id="UP000701680">
    <property type="component" value="Unassembled WGS sequence"/>
</dbReference>
<dbReference type="InterPro" id="IPR036968">
    <property type="entry name" value="Enolpyruvate_Tfrase_sf"/>
</dbReference>
<feature type="binding site" evidence="8">
    <location>
        <position position="23"/>
    </location>
    <ligand>
        <name>3-phosphoshikimate</name>
        <dbReference type="ChEBI" id="CHEBI:145989"/>
    </ligand>
</feature>
<feature type="binding site" evidence="8">
    <location>
        <position position="24"/>
    </location>
    <ligand>
        <name>3-phosphoshikimate</name>
        <dbReference type="ChEBI" id="CHEBI:145989"/>
    </ligand>
</feature>
<dbReference type="Proteomes" id="UP000528555">
    <property type="component" value="Unassembled WGS sequence"/>
</dbReference>
<keyword evidence="6 8" id="KW-0057">Aromatic amino acid biosynthesis</keyword>
<dbReference type="SUPFAM" id="SSF55205">
    <property type="entry name" value="EPT/RTPC-like"/>
    <property type="match status" value="1"/>
</dbReference>
<dbReference type="NCBIfam" id="TIGR01356">
    <property type="entry name" value="aroA"/>
    <property type="match status" value="1"/>
</dbReference>
<evidence type="ECO:0000256" key="5">
    <source>
        <dbReference type="ARBA" id="ARBA00022679"/>
    </source>
</evidence>
<comment type="function">
    <text evidence="8">Catalyzes the transfer of the enolpyruvyl moiety of phosphoenolpyruvate (PEP) to the 5-hydroxyl of shikimate-3-phosphate (S3P) to produce enolpyruvyl shikimate-3-phosphate and inorganic phosphate.</text>
</comment>
<feature type="binding site" evidence="8">
    <location>
        <position position="28"/>
    </location>
    <ligand>
        <name>3-phosphoshikimate</name>
        <dbReference type="ChEBI" id="CHEBI:145989"/>
    </ligand>
</feature>
<feature type="binding site" evidence="8">
    <location>
        <position position="183"/>
    </location>
    <ligand>
        <name>3-phosphoshikimate</name>
        <dbReference type="ChEBI" id="CHEBI:145989"/>
    </ligand>
</feature>
<dbReference type="GO" id="GO:0008652">
    <property type="term" value="P:amino acid biosynthetic process"/>
    <property type="evidence" value="ECO:0007669"/>
    <property type="project" value="UniProtKB-KW"/>
</dbReference>
<dbReference type="InterPro" id="IPR023193">
    <property type="entry name" value="EPSP_synthase_CS"/>
</dbReference>